<dbReference type="HOGENOM" id="CLU_026368_0_0_0"/>
<dbReference type="eggNOG" id="COG2304">
    <property type="taxonomic scope" value="Bacteria"/>
</dbReference>
<dbReference type="OrthoDB" id="5289914at2"/>
<keyword evidence="1" id="KW-1133">Transmembrane helix</keyword>
<dbReference type="Proteomes" id="UP000007881">
    <property type="component" value="Chromosome"/>
</dbReference>
<organism evidence="3 4">
    <name type="scientific">Phycisphaera mikurensis (strain NBRC 102666 / KCTC 22515 / FYK2301M01)</name>
    <dbReference type="NCBI Taxonomy" id="1142394"/>
    <lineage>
        <taxon>Bacteria</taxon>
        <taxon>Pseudomonadati</taxon>
        <taxon>Planctomycetota</taxon>
        <taxon>Phycisphaerae</taxon>
        <taxon>Phycisphaerales</taxon>
        <taxon>Phycisphaeraceae</taxon>
        <taxon>Phycisphaera</taxon>
    </lineage>
</organism>
<proteinExistence type="predicted"/>
<accession>I0IAL0</accession>
<evidence type="ECO:0000256" key="1">
    <source>
        <dbReference type="SAM" id="Phobius"/>
    </source>
</evidence>
<dbReference type="PANTHER" id="PTHR37464">
    <property type="entry name" value="BLL2463 PROTEIN"/>
    <property type="match status" value="1"/>
</dbReference>
<dbReference type="Pfam" id="PF13519">
    <property type="entry name" value="VWA_2"/>
    <property type="match status" value="1"/>
</dbReference>
<sequence length="699" mass="71255">MPRTPASGRGRGAAWRAHAGRAAYNLPPGASSGRATAVTLLSPFAALLAAALAVPALLALYFLKLRRRPLLVPSTLLWRKAVEDLEVNAPFQKLRNSLLLWLQLLLLALLIFAMAQPASDAPAPTGARVVILIDRSASMAVEEGGRTRLDAAKAAAIGVIDAMEAGASAMIIAFADEPEVVQPFAADRGRLRSAVASVRGSDRPGRPGRALALVGAQAGGVEGADAASVYVIGDSPAGGADAAATPPPAGASLRFLAIGADTPNLGFTAIGARRGLREPGRVELFARLENASPGPVEAGVTLDAGGERVTTRRVSVPGRGGDGAPGRRDLSLGFTASPSEAVAVTVAHDRADALHADDAARLVLPAAADRPVVLVTPAPGSGRPANPFLERAVRAASRGPVSLLSPEAWEASAPAPPADALLVFDRHAPSRIPPADALFFAAVPPLPGLGLRPSSPDAPAVQTFLTVDAADPAMRSVDPGGVPLVRPGRLVLPPGGEVLASGLEGPLIARVRDADAGRRFLVVAPDPLQGRWPLSVGFAVFLVNALDELGGGGGVPGEGLARRTGESAEVRLAPGATAEEVRYAGPAALAAPVRGGTAVLPAFERAGWYRAEDAGAVAPDDRRLGVSLAAATETDLRPPAALDAGPGTAARATPGGAATVRRSWIPWILAAALGVLLLEWFVYTGRFAPAPATPPPPRV</sequence>
<dbReference type="KEGG" id="phm:PSMK_01390"/>
<name>I0IAL0_PHYMF</name>
<dbReference type="Gene3D" id="3.40.50.410">
    <property type="entry name" value="von Willebrand factor, type A domain"/>
    <property type="match status" value="1"/>
</dbReference>
<keyword evidence="4" id="KW-1185">Reference proteome</keyword>
<keyword evidence="1" id="KW-0812">Transmembrane</keyword>
<gene>
    <name evidence="3" type="ordered locus">PSMK_01390</name>
</gene>
<dbReference type="InterPro" id="IPR036465">
    <property type="entry name" value="vWFA_dom_sf"/>
</dbReference>
<dbReference type="STRING" id="1142394.PSMK_01390"/>
<dbReference type="Pfam" id="PF07584">
    <property type="entry name" value="BatA"/>
    <property type="match status" value="1"/>
</dbReference>
<protein>
    <recommendedName>
        <fullName evidence="2">VWFA domain-containing protein</fullName>
    </recommendedName>
</protein>
<feature type="transmembrane region" description="Helical" evidence="1">
    <location>
        <begin position="98"/>
        <end position="115"/>
    </location>
</feature>
<dbReference type="InterPro" id="IPR002035">
    <property type="entry name" value="VWF_A"/>
</dbReference>
<feature type="transmembrane region" description="Helical" evidence="1">
    <location>
        <begin position="664"/>
        <end position="683"/>
    </location>
</feature>
<keyword evidence="1" id="KW-0472">Membrane</keyword>
<dbReference type="InterPro" id="IPR024163">
    <property type="entry name" value="Aerotolerance_reg_N"/>
</dbReference>
<reference evidence="3 4" key="1">
    <citation type="submission" date="2012-02" db="EMBL/GenBank/DDBJ databases">
        <title>Complete genome sequence of Phycisphaera mikurensis NBRC 102666.</title>
        <authorList>
            <person name="Ankai A."/>
            <person name="Hosoyama A."/>
            <person name="Terui Y."/>
            <person name="Sekine M."/>
            <person name="Fukai R."/>
            <person name="Kato Y."/>
            <person name="Nakamura S."/>
            <person name="Yamada-Narita S."/>
            <person name="Kawakoshi A."/>
            <person name="Fukunaga Y."/>
            <person name="Yamazaki S."/>
            <person name="Fujita N."/>
        </authorList>
    </citation>
    <scope>NUCLEOTIDE SEQUENCE [LARGE SCALE GENOMIC DNA]</scope>
    <source>
        <strain evidence="4">NBRC 102666 / KCTC 22515 / FYK2301M01</strain>
    </source>
</reference>
<dbReference type="SMART" id="SM00327">
    <property type="entry name" value="VWA"/>
    <property type="match status" value="1"/>
</dbReference>
<feature type="domain" description="VWFA" evidence="2">
    <location>
        <begin position="126"/>
        <end position="288"/>
    </location>
</feature>
<dbReference type="SUPFAM" id="SSF53300">
    <property type="entry name" value="vWA-like"/>
    <property type="match status" value="1"/>
</dbReference>
<dbReference type="AlphaFoldDB" id="I0IAL0"/>
<evidence type="ECO:0000313" key="4">
    <source>
        <dbReference type="Proteomes" id="UP000007881"/>
    </source>
</evidence>
<feature type="transmembrane region" description="Helical" evidence="1">
    <location>
        <begin position="44"/>
        <end position="63"/>
    </location>
</feature>
<dbReference type="PANTHER" id="PTHR37464:SF1">
    <property type="entry name" value="BLL2463 PROTEIN"/>
    <property type="match status" value="1"/>
</dbReference>
<dbReference type="CDD" id="cd00198">
    <property type="entry name" value="vWFA"/>
    <property type="match status" value="1"/>
</dbReference>
<evidence type="ECO:0000259" key="2">
    <source>
        <dbReference type="SMART" id="SM00327"/>
    </source>
</evidence>
<dbReference type="EMBL" id="AP012338">
    <property type="protein sequence ID" value="BAM02298.1"/>
    <property type="molecule type" value="Genomic_DNA"/>
</dbReference>
<evidence type="ECO:0000313" key="3">
    <source>
        <dbReference type="EMBL" id="BAM02298.1"/>
    </source>
</evidence>